<dbReference type="RefSeq" id="WP_169498557.1">
    <property type="nucleotide sequence ID" value="NZ_JABBFZ010000008.1"/>
</dbReference>
<dbReference type="InterPro" id="IPR035959">
    <property type="entry name" value="RutC-like_sf"/>
</dbReference>
<gene>
    <name evidence="1" type="ORF">HHL14_15850</name>
</gene>
<proteinExistence type="predicted"/>
<dbReference type="AlphaFoldDB" id="A0A7X9X6B0"/>
<dbReference type="Proteomes" id="UP000583127">
    <property type="component" value="Unassembled WGS sequence"/>
</dbReference>
<evidence type="ECO:0008006" key="3">
    <source>
        <dbReference type="Google" id="ProtNLM"/>
    </source>
</evidence>
<protein>
    <recommendedName>
        <fullName evidence="3">Enamine deaminase RidA, house cleaning of reactive enamine intermediates, YjgF/YER057c/UK114 family</fullName>
    </recommendedName>
</protein>
<accession>A0A7X9X6B0</accession>
<dbReference type="PANTHER" id="PTHR43857:SF1">
    <property type="entry name" value="YJGH FAMILY PROTEIN"/>
    <property type="match status" value="1"/>
</dbReference>
<comment type="caution">
    <text evidence="1">The sequence shown here is derived from an EMBL/GenBank/DDBJ whole genome shotgun (WGS) entry which is preliminary data.</text>
</comment>
<keyword evidence="2" id="KW-1185">Reference proteome</keyword>
<dbReference type="Pfam" id="PF01042">
    <property type="entry name" value="Ribonuc_L-PSP"/>
    <property type="match status" value="1"/>
</dbReference>
<evidence type="ECO:0000313" key="1">
    <source>
        <dbReference type="EMBL" id="NML32308.1"/>
    </source>
</evidence>
<sequence>MNVDFEKVRIPFDSTWSMRIDTPYSLLVREGEFAWTCGQCPLDVDGNVLAPGDLGQQTKHVVQIILRLIETAGLDPASLGKLVVYYVDSGPESVKTLLNILTTAFGDQVSVLPVAVPHFYYEGMQVEIDVYAFRQRPEAKNIIRTESGLEIEVVESGRVVSTKVTAKEVHGVRAAARGSALEEAFGRIGLQATELLSDHWFVGMTADKSVLSSLGNSGFVTDSGAAVKTLLENDVSFVGELTFVRMHAPQPASITTTMLLNGISLTLRRRGAFFWASARMGSATAPLVEQTRRAMIAINNALVSHGLNFDEVCKSTTYYAGSCAESDLHDNMSVRNSYYSKPGPASTGIPVAGFLSADSHISIGITGVESGWRR</sequence>
<reference evidence="1 2" key="1">
    <citation type="submission" date="2020-04" db="EMBL/GenBank/DDBJ databases">
        <title>Paraburkholderia sp. G-4-1-8 isolated from soil.</title>
        <authorList>
            <person name="Dahal R.H."/>
        </authorList>
    </citation>
    <scope>NUCLEOTIDE SEQUENCE [LARGE SCALE GENOMIC DNA]</scope>
    <source>
        <strain evidence="1 2">G-4-1-8</strain>
    </source>
</reference>
<dbReference type="EMBL" id="JABBFZ010000008">
    <property type="protein sequence ID" value="NML32308.1"/>
    <property type="molecule type" value="Genomic_DNA"/>
</dbReference>
<dbReference type="InterPro" id="IPR006175">
    <property type="entry name" value="YjgF/YER057c/UK114"/>
</dbReference>
<organism evidence="1 2">
    <name type="scientific">Paraburkholderia antibiotica</name>
    <dbReference type="NCBI Taxonomy" id="2728839"/>
    <lineage>
        <taxon>Bacteria</taxon>
        <taxon>Pseudomonadati</taxon>
        <taxon>Pseudomonadota</taxon>
        <taxon>Betaproteobacteria</taxon>
        <taxon>Burkholderiales</taxon>
        <taxon>Burkholderiaceae</taxon>
        <taxon>Paraburkholderia</taxon>
    </lineage>
</organism>
<dbReference type="SUPFAM" id="SSF55298">
    <property type="entry name" value="YjgF-like"/>
    <property type="match status" value="2"/>
</dbReference>
<dbReference type="PANTHER" id="PTHR43857">
    <property type="entry name" value="BLR7761 PROTEIN"/>
    <property type="match status" value="1"/>
</dbReference>
<name>A0A7X9X6B0_9BURK</name>
<dbReference type="Gene3D" id="3.30.1330.40">
    <property type="entry name" value="RutC-like"/>
    <property type="match status" value="2"/>
</dbReference>
<evidence type="ECO:0000313" key="2">
    <source>
        <dbReference type="Proteomes" id="UP000583127"/>
    </source>
</evidence>